<dbReference type="Proteomes" id="UP000198727">
    <property type="component" value="Unassembled WGS sequence"/>
</dbReference>
<organism evidence="1 2">
    <name type="scientific">Amycolatopsis arida</name>
    <dbReference type="NCBI Taxonomy" id="587909"/>
    <lineage>
        <taxon>Bacteria</taxon>
        <taxon>Bacillati</taxon>
        <taxon>Actinomycetota</taxon>
        <taxon>Actinomycetes</taxon>
        <taxon>Pseudonocardiales</taxon>
        <taxon>Pseudonocardiaceae</taxon>
        <taxon>Amycolatopsis</taxon>
    </lineage>
</organism>
<dbReference type="RefSeq" id="WP_092535408.1">
    <property type="nucleotide sequence ID" value="NZ_FOWW01000011.1"/>
</dbReference>
<dbReference type="EMBL" id="FOWW01000011">
    <property type="protein sequence ID" value="SFQ63984.1"/>
    <property type="molecule type" value="Genomic_DNA"/>
</dbReference>
<proteinExistence type="predicted"/>
<reference evidence="2" key="1">
    <citation type="submission" date="2016-10" db="EMBL/GenBank/DDBJ databases">
        <authorList>
            <person name="Varghese N."/>
            <person name="Submissions S."/>
        </authorList>
    </citation>
    <scope>NUCLEOTIDE SEQUENCE [LARGE SCALE GENOMIC DNA]</scope>
    <source>
        <strain evidence="2">CGMCC 4.5579</strain>
    </source>
</reference>
<name>A0A1I6A5H3_9PSEU</name>
<dbReference type="OrthoDB" id="191189at2"/>
<evidence type="ECO:0000313" key="2">
    <source>
        <dbReference type="Proteomes" id="UP000198727"/>
    </source>
</evidence>
<gene>
    <name evidence="1" type="ORF">SAMN05421810_11197</name>
</gene>
<keyword evidence="2" id="KW-1185">Reference proteome</keyword>
<sequence length="133" mass="14197">MPGSVFRFAFDPRFASVLRLAGVRPDNCYVAVEGAELVARFGRWLVRTPRANVRDARVTGPYSALRAVGVRLSLADRGLTFGTNADAGVCVEFGEPVRGGDPFGLLRHPALTVTVAEPEALAAQLGRMCPGAR</sequence>
<protein>
    <submittedName>
        <fullName evidence="1">Uncharacterized protein</fullName>
    </submittedName>
</protein>
<dbReference type="AlphaFoldDB" id="A0A1I6A5H3"/>
<accession>A0A1I6A5H3</accession>
<evidence type="ECO:0000313" key="1">
    <source>
        <dbReference type="EMBL" id="SFQ63984.1"/>
    </source>
</evidence>